<dbReference type="Proteomes" id="UP000198995">
    <property type="component" value="Unassembled WGS sequence"/>
</dbReference>
<evidence type="ECO:0000313" key="9">
    <source>
        <dbReference type="EMBL" id="SDD56664.1"/>
    </source>
</evidence>
<dbReference type="CDD" id="cd07136">
    <property type="entry name" value="ALDH_YwdH-P39616"/>
    <property type="match status" value="1"/>
</dbReference>
<evidence type="ECO:0000256" key="3">
    <source>
        <dbReference type="ARBA" id="ARBA00023027"/>
    </source>
</evidence>
<reference evidence="9 10" key="1">
    <citation type="submission" date="2016-10" db="EMBL/GenBank/DDBJ databases">
        <authorList>
            <person name="de Groot N.N."/>
        </authorList>
    </citation>
    <scope>NUCLEOTIDE SEQUENCE [LARGE SCALE GENOMIC DNA]</scope>
    <source>
        <strain evidence="9 10">DSM 20475</strain>
    </source>
</reference>
<dbReference type="Pfam" id="PF00171">
    <property type="entry name" value="Aldedh"/>
    <property type="match status" value="1"/>
</dbReference>
<evidence type="ECO:0000256" key="2">
    <source>
        <dbReference type="ARBA" id="ARBA00023002"/>
    </source>
</evidence>
<keyword evidence="3" id="KW-0520">NAD</keyword>
<sequence>MLKEEVLGQRRYFHTGVTRSYQFRIDALKALKRAIQKYEKDILAALQADLNKSYYEGYMTEVGLAVQEINYVLRHLRLWMQPERCAVGLNAFPGKAYRIPEPYGVVLILSPWNYPFNLAIMPLIGAIAAGNCAVLKPSEGSPHTTEVILRMLQETFTENFIRVVTGGADLAQALLQEKFDHIFFTGSPAIGRSVMAAAAQHLTPVTLELGGKSPCLVTADADLEAAAKSIAFGKILNAGQTCVAPDYVLVAEPVADDFCHKLADAFGKQLPDGLATAGYPQVINRRHFDRLSALSADGQVVSGGARDAVRLTMEPTILREVSPTSDLMQEEIFGPLLPVLTYAELSSAVQFIASREKPLAFYLFTENRALADRLFELLSFGGACLNDTMSHLTCKGLPFGGVGNSGMGAYHGKHSFATFSHMKSLYKKSSKGSLPLKIGPYTRDYRLLKGFMR</sequence>
<evidence type="ECO:0000256" key="7">
    <source>
        <dbReference type="RuleBase" id="RU003345"/>
    </source>
</evidence>
<evidence type="ECO:0000256" key="4">
    <source>
        <dbReference type="PIRNR" id="PIRNR036492"/>
    </source>
</evidence>
<dbReference type="Gene3D" id="3.40.309.10">
    <property type="entry name" value="Aldehyde Dehydrogenase, Chain A, domain 2"/>
    <property type="match status" value="1"/>
</dbReference>
<dbReference type="Gene3D" id="3.40.605.10">
    <property type="entry name" value="Aldehyde Dehydrogenase, Chain A, domain 1"/>
    <property type="match status" value="1"/>
</dbReference>
<dbReference type="InterPro" id="IPR016161">
    <property type="entry name" value="Ald_DH/histidinol_DH"/>
</dbReference>
<proteinExistence type="inferred from homology"/>
<evidence type="ECO:0000256" key="5">
    <source>
        <dbReference type="PIRSR" id="PIRSR036492-1"/>
    </source>
</evidence>
<feature type="domain" description="Aldehyde dehydrogenase" evidence="8">
    <location>
        <begin position="21"/>
        <end position="424"/>
    </location>
</feature>
<evidence type="ECO:0000313" key="10">
    <source>
        <dbReference type="Proteomes" id="UP000198995"/>
    </source>
</evidence>
<dbReference type="SUPFAM" id="SSF53720">
    <property type="entry name" value="ALDH-like"/>
    <property type="match status" value="1"/>
</dbReference>
<gene>
    <name evidence="9" type="ORF">SAMN04489866_104130</name>
</gene>
<dbReference type="InterPro" id="IPR016162">
    <property type="entry name" value="Ald_DH_N"/>
</dbReference>
<dbReference type="FunFam" id="3.40.309.10:FF:000003">
    <property type="entry name" value="Aldehyde dehydrogenase"/>
    <property type="match status" value="1"/>
</dbReference>
<keyword evidence="10" id="KW-1185">Reference proteome</keyword>
<dbReference type="RefSeq" id="WP_091791591.1">
    <property type="nucleotide sequence ID" value="NZ_FNAF01000004.1"/>
</dbReference>
<dbReference type="InterPro" id="IPR016163">
    <property type="entry name" value="Ald_DH_C"/>
</dbReference>
<dbReference type="PIRSF" id="PIRSF036492">
    <property type="entry name" value="ALDH"/>
    <property type="match status" value="1"/>
</dbReference>
<dbReference type="STRING" id="2741.SAMN04489866_104130"/>
<feature type="active site" evidence="5 6">
    <location>
        <position position="208"/>
    </location>
</feature>
<name>A0A1G6VSZ8_PEPNI</name>
<dbReference type="PANTHER" id="PTHR43570">
    <property type="entry name" value="ALDEHYDE DEHYDROGENASE"/>
    <property type="match status" value="1"/>
</dbReference>
<dbReference type="InterPro" id="IPR012394">
    <property type="entry name" value="Aldehyde_DH_NAD(P)"/>
</dbReference>
<dbReference type="InterPro" id="IPR015590">
    <property type="entry name" value="Aldehyde_DH_dom"/>
</dbReference>
<evidence type="ECO:0000256" key="6">
    <source>
        <dbReference type="PROSITE-ProRule" id="PRU10007"/>
    </source>
</evidence>
<organism evidence="9 10">
    <name type="scientific">Peptococcus niger</name>
    <dbReference type="NCBI Taxonomy" id="2741"/>
    <lineage>
        <taxon>Bacteria</taxon>
        <taxon>Bacillati</taxon>
        <taxon>Bacillota</taxon>
        <taxon>Clostridia</taxon>
        <taxon>Eubacteriales</taxon>
        <taxon>Peptococcaceae</taxon>
        <taxon>Peptococcus</taxon>
    </lineage>
</organism>
<dbReference type="PROSITE" id="PS00687">
    <property type="entry name" value="ALDEHYDE_DEHYDR_GLU"/>
    <property type="match status" value="1"/>
</dbReference>
<dbReference type="GO" id="GO:0006081">
    <property type="term" value="P:aldehyde metabolic process"/>
    <property type="evidence" value="ECO:0007669"/>
    <property type="project" value="InterPro"/>
</dbReference>
<dbReference type="GO" id="GO:0004029">
    <property type="term" value="F:aldehyde dehydrogenase (NAD+) activity"/>
    <property type="evidence" value="ECO:0007669"/>
    <property type="project" value="TreeGrafter"/>
</dbReference>
<comment type="similarity">
    <text evidence="1 4 7">Belongs to the aldehyde dehydrogenase family.</text>
</comment>
<evidence type="ECO:0000259" key="8">
    <source>
        <dbReference type="Pfam" id="PF00171"/>
    </source>
</evidence>
<keyword evidence="2 4" id="KW-0560">Oxidoreductase</keyword>
<dbReference type="AlphaFoldDB" id="A0A1G6VSZ8"/>
<dbReference type="GO" id="GO:0005737">
    <property type="term" value="C:cytoplasm"/>
    <property type="evidence" value="ECO:0007669"/>
    <property type="project" value="TreeGrafter"/>
</dbReference>
<dbReference type="EMBL" id="FNAF01000004">
    <property type="protein sequence ID" value="SDD56664.1"/>
    <property type="molecule type" value="Genomic_DNA"/>
</dbReference>
<feature type="active site" evidence="5">
    <location>
        <position position="242"/>
    </location>
</feature>
<accession>A0A1G6VSZ8</accession>
<dbReference type="PANTHER" id="PTHR43570:SF16">
    <property type="entry name" value="ALDEHYDE DEHYDROGENASE TYPE III, ISOFORM Q"/>
    <property type="match status" value="1"/>
</dbReference>
<dbReference type="FunFam" id="3.40.605.10:FF:000004">
    <property type="entry name" value="Aldehyde dehydrogenase"/>
    <property type="match status" value="1"/>
</dbReference>
<dbReference type="OrthoDB" id="9762913at2"/>
<evidence type="ECO:0000256" key="1">
    <source>
        <dbReference type="ARBA" id="ARBA00009986"/>
    </source>
</evidence>
<dbReference type="InterPro" id="IPR029510">
    <property type="entry name" value="Ald_DH_CS_GLU"/>
</dbReference>
<protein>
    <recommendedName>
        <fullName evidence="4">Aldehyde dehydrogenase</fullName>
    </recommendedName>
</protein>